<accession>A0ABP8IZY6</accession>
<protein>
    <recommendedName>
        <fullName evidence="5 7">Uronate isomerase</fullName>
        <ecNumber evidence="4 7">5.3.1.12</ecNumber>
    </recommendedName>
    <alternativeName>
        <fullName evidence="7">Glucuronate isomerase</fullName>
    </alternativeName>
    <alternativeName>
        <fullName evidence="7">Uronic isomerase</fullName>
    </alternativeName>
</protein>
<comment type="pathway">
    <text evidence="2 7">Carbohydrate metabolism; pentose and glucuronate interconversion.</text>
</comment>
<evidence type="ECO:0000256" key="4">
    <source>
        <dbReference type="ARBA" id="ARBA00012546"/>
    </source>
</evidence>
<comment type="similarity">
    <text evidence="3 7">Belongs to the metallo-dependent hydrolases superfamily. Uronate isomerase family.</text>
</comment>
<dbReference type="PANTHER" id="PTHR30068">
    <property type="entry name" value="URONATE ISOMERASE"/>
    <property type="match status" value="1"/>
</dbReference>
<dbReference type="InterPro" id="IPR032466">
    <property type="entry name" value="Metal_Hydrolase"/>
</dbReference>
<dbReference type="RefSeq" id="WP_345223939.1">
    <property type="nucleotide sequence ID" value="NZ_BAABHA010000004.1"/>
</dbReference>
<evidence type="ECO:0000256" key="5">
    <source>
        <dbReference type="ARBA" id="ARBA00020555"/>
    </source>
</evidence>
<proteinExistence type="inferred from homology"/>
<dbReference type="SUPFAM" id="SSF51556">
    <property type="entry name" value="Metallo-dependent hydrolases"/>
    <property type="match status" value="1"/>
</dbReference>
<dbReference type="InterPro" id="IPR003766">
    <property type="entry name" value="Uronate_isomerase"/>
</dbReference>
<keyword evidence="6 7" id="KW-0413">Isomerase</keyword>
<dbReference type="NCBIfam" id="NF002794">
    <property type="entry name" value="PRK02925.1"/>
    <property type="match status" value="1"/>
</dbReference>
<evidence type="ECO:0000256" key="1">
    <source>
        <dbReference type="ARBA" id="ARBA00001165"/>
    </source>
</evidence>
<comment type="catalytic activity">
    <reaction evidence="1 7">
        <text>D-glucuronate = D-fructuronate</text>
        <dbReference type="Rhea" id="RHEA:13049"/>
        <dbReference type="ChEBI" id="CHEBI:58720"/>
        <dbReference type="ChEBI" id="CHEBI:59863"/>
        <dbReference type="EC" id="5.3.1.12"/>
    </reaction>
</comment>
<dbReference type="Proteomes" id="UP001500454">
    <property type="component" value="Unassembled WGS sequence"/>
</dbReference>
<evidence type="ECO:0000256" key="2">
    <source>
        <dbReference type="ARBA" id="ARBA00004892"/>
    </source>
</evidence>
<gene>
    <name evidence="7 8" type="primary">uxaC</name>
    <name evidence="8" type="ORF">GCM10023186_20900</name>
</gene>
<dbReference type="Pfam" id="PF02614">
    <property type="entry name" value="UxaC"/>
    <property type="match status" value="1"/>
</dbReference>
<comment type="catalytic activity">
    <reaction evidence="7">
        <text>aldehydo-D-galacturonate = keto-D-tagaturonate</text>
        <dbReference type="Rhea" id="RHEA:27702"/>
        <dbReference type="ChEBI" id="CHEBI:12952"/>
        <dbReference type="ChEBI" id="CHEBI:17886"/>
    </reaction>
</comment>
<name>A0ABP8IZY6_9BACT</name>
<dbReference type="GO" id="GO:0016853">
    <property type="term" value="F:isomerase activity"/>
    <property type="evidence" value="ECO:0007669"/>
    <property type="project" value="UniProtKB-KW"/>
</dbReference>
<sequence>MKPFLNDDFLLQTATARTLYHEYAKQMPIIDYHNHLLPDQIAEDKQFDNLTQIWLYGDHYKWRAMRTNGVDERYITGDASDWEKFEKWAETVPYTVRNPLYHWTHLELQRYFGVTELLSKDSARRIYDHCSALLRTPEYSVRNLLRKMNVQTVCTTDDPADNLEHHRAIAANPFGVQVLPTFRADKAMSPEDPAAYNAYLDKLGAAACVDINSFYDLETALRVRHDYFAALGCRLSDHGLEQMYSADYTDAEINAIFDKVRSGRTLFGGEIVQFKSAMLVLLAEMDWEKGWTQQYHLGALRNNNARQLRQLGPDTGWDSIGDFTQGQALSRFLDRLDGQDKLAKTILYNLNPADNELFATMIGNFQDGTVAGKLQFGSGWWFLDQKDGMEKQINALSNMGLLSRFVGMLTDSRSFLSYPRHEYFRRILCNIFGNDIENGELPDNLEWIGHLVKQICYGNAKEYFGFQTVSQPASVAAEA</sequence>
<reference evidence="9" key="1">
    <citation type="journal article" date="2019" name="Int. J. Syst. Evol. Microbiol.">
        <title>The Global Catalogue of Microorganisms (GCM) 10K type strain sequencing project: providing services to taxonomists for standard genome sequencing and annotation.</title>
        <authorList>
            <consortium name="The Broad Institute Genomics Platform"/>
            <consortium name="The Broad Institute Genome Sequencing Center for Infectious Disease"/>
            <person name="Wu L."/>
            <person name="Ma J."/>
        </authorList>
    </citation>
    <scope>NUCLEOTIDE SEQUENCE [LARGE SCALE GENOMIC DNA]</scope>
    <source>
        <strain evidence="9">JCM 17924</strain>
    </source>
</reference>
<dbReference type="Gene3D" id="1.10.2020.10">
    <property type="entry name" value="uronate isomerase, domain 2, chain A"/>
    <property type="match status" value="1"/>
</dbReference>
<evidence type="ECO:0000256" key="6">
    <source>
        <dbReference type="ARBA" id="ARBA00023235"/>
    </source>
</evidence>
<keyword evidence="9" id="KW-1185">Reference proteome</keyword>
<evidence type="ECO:0000256" key="7">
    <source>
        <dbReference type="HAMAP-Rule" id="MF_00675"/>
    </source>
</evidence>
<dbReference type="PANTHER" id="PTHR30068:SF4">
    <property type="entry name" value="URONATE ISOMERASE"/>
    <property type="match status" value="1"/>
</dbReference>
<dbReference type="Gene3D" id="3.20.20.140">
    <property type="entry name" value="Metal-dependent hydrolases"/>
    <property type="match status" value="1"/>
</dbReference>
<evidence type="ECO:0000313" key="8">
    <source>
        <dbReference type="EMBL" id="GAA4381451.1"/>
    </source>
</evidence>
<evidence type="ECO:0000256" key="3">
    <source>
        <dbReference type="ARBA" id="ARBA00008397"/>
    </source>
</evidence>
<organism evidence="8 9">
    <name type="scientific">Hymenobacter koreensis</name>
    <dbReference type="NCBI Taxonomy" id="1084523"/>
    <lineage>
        <taxon>Bacteria</taxon>
        <taxon>Pseudomonadati</taxon>
        <taxon>Bacteroidota</taxon>
        <taxon>Cytophagia</taxon>
        <taxon>Cytophagales</taxon>
        <taxon>Hymenobacteraceae</taxon>
        <taxon>Hymenobacter</taxon>
    </lineage>
</organism>
<comment type="caution">
    <text evidence="8">The sequence shown here is derived from an EMBL/GenBank/DDBJ whole genome shotgun (WGS) entry which is preliminary data.</text>
</comment>
<dbReference type="EMBL" id="BAABHA010000004">
    <property type="protein sequence ID" value="GAA4381451.1"/>
    <property type="molecule type" value="Genomic_DNA"/>
</dbReference>
<dbReference type="HAMAP" id="MF_00675">
    <property type="entry name" value="UxaC"/>
    <property type="match status" value="1"/>
</dbReference>
<evidence type="ECO:0000313" key="9">
    <source>
        <dbReference type="Proteomes" id="UP001500454"/>
    </source>
</evidence>
<dbReference type="EC" id="5.3.1.12" evidence="4 7"/>